<keyword evidence="1" id="KW-1133">Transmembrane helix</keyword>
<organism evidence="2">
    <name type="scientific">Singulisphaera sp. Ch08</name>
    <dbReference type="NCBI Taxonomy" id="3120278"/>
    <lineage>
        <taxon>Bacteria</taxon>
        <taxon>Pseudomonadati</taxon>
        <taxon>Planctomycetota</taxon>
        <taxon>Planctomycetia</taxon>
        <taxon>Isosphaerales</taxon>
        <taxon>Isosphaeraceae</taxon>
        <taxon>Singulisphaera</taxon>
    </lineage>
</organism>
<dbReference type="InterPro" id="IPR011990">
    <property type="entry name" value="TPR-like_helical_dom_sf"/>
</dbReference>
<evidence type="ECO:0000313" key="2">
    <source>
        <dbReference type="EMBL" id="XBH03363.1"/>
    </source>
</evidence>
<keyword evidence="1" id="KW-0472">Membrane</keyword>
<accession>A0AAU7CE43</accession>
<gene>
    <name evidence="2" type="ORF">V5E97_34395</name>
</gene>
<evidence type="ECO:0000256" key="1">
    <source>
        <dbReference type="SAM" id="Phobius"/>
    </source>
</evidence>
<dbReference type="AlphaFoldDB" id="A0AAU7CE43"/>
<dbReference type="SUPFAM" id="SSF48452">
    <property type="entry name" value="TPR-like"/>
    <property type="match status" value="1"/>
</dbReference>
<dbReference type="RefSeq" id="WP_406696096.1">
    <property type="nucleotide sequence ID" value="NZ_CP155447.1"/>
</dbReference>
<keyword evidence="1" id="KW-0812">Transmembrane</keyword>
<sequence>MVWWSTGLLLGAVAYLSRPALERAGVGPGYAFWAFFAFLMGVVGLLIVLFLLILVRPRHQRIARAMILARSGQVDAALADLQRQIETRGRSPRLSGALGDCYLLREEWREAYIQFLEAEQLDGRGGRFLAKQGFALWKLGRAPEAIALLERAALVDPRNPTHAWTACMILADLGRCEEAWEQLERAERLIEESIPAGTARRRTLEESLEVCRNRLLLTPDTPNDPGRFD</sequence>
<proteinExistence type="predicted"/>
<evidence type="ECO:0008006" key="3">
    <source>
        <dbReference type="Google" id="ProtNLM"/>
    </source>
</evidence>
<feature type="transmembrane region" description="Helical" evidence="1">
    <location>
        <begin position="30"/>
        <end position="55"/>
    </location>
</feature>
<reference evidence="2" key="1">
    <citation type="submission" date="2024-05" db="EMBL/GenBank/DDBJ databases">
        <title>Planctomycetes of the genus Singulisphaera possess chitinolytic capabilities.</title>
        <authorList>
            <person name="Ivanova A."/>
        </authorList>
    </citation>
    <scope>NUCLEOTIDE SEQUENCE</scope>
    <source>
        <strain evidence="2">Ch08T</strain>
    </source>
</reference>
<protein>
    <recommendedName>
        <fullName evidence="3">Tetratricopeptide repeat protein</fullName>
    </recommendedName>
</protein>
<name>A0AAU7CE43_9BACT</name>
<dbReference type="EMBL" id="CP155447">
    <property type="protein sequence ID" value="XBH03363.1"/>
    <property type="molecule type" value="Genomic_DNA"/>
</dbReference>
<dbReference type="Gene3D" id="1.25.40.10">
    <property type="entry name" value="Tetratricopeptide repeat domain"/>
    <property type="match status" value="1"/>
</dbReference>